<gene>
    <name evidence="2" type="ORF">Tci_666290</name>
</gene>
<organism evidence="2">
    <name type="scientific">Tanacetum cinerariifolium</name>
    <name type="common">Dalmatian daisy</name>
    <name type="synonym">Chrysanthemum cinerariifolium</name>
    <dbReference type="NCBI Taxonomy" id="118510"/>
    <lineage>
        <taxon>Eukaryota</taxon>
        <taxon>Viridiplantae</taxon>
        <taxon>Streptophyta</taxon>
        <taxon>Embryophyta</taxon>
        <taxon>Tracheophyta</taxon>
        <taxon>Spermatophyta</taxon>
        <taxon>Magnoliopsida</taxon>
        <taxon>eudicotyledons</taxon>
        <taxon>Gunneridae</taxon>
        <taxon>Pentapetalae</taxon>
        <taxon>asterids</taxon>
        <taxon>campanulids</taxon>
        <taxon>Asterales</taxon>
        <taxon>Asteraceae</taxon>
        <taxon>Asteroideae</taxon>
        <taxon>Anthemideae</taxon>
        <taxon>Anthemidinae</taxon>
        <taxon>Tanacetum</taxon>
    </lineage>
</organism>
<reference evidence="2" key="1">
    <citation type="journal article" date="2019" name="Sci. Rep.">
        <title>Draft genome of Tanacetum cinerariifolium, the natural source of mosquito coil.</title>
        <authorList>
            <person name="Yamashiro T."/>
            <person name="Shiraishi A."/>
            <person name="Satake H."/>
            <person name="Nakayama K."/>
        </authorList>
    </citation>
    <scope>NUCLEOTIDE SEQUENCE</scope>
</reference>
<sequence>KDLVFKENKVNCLNFFDELYDQEVNKSNEPYDDKRDSRKGDSDGILKTPDYADVSTDTSPTTTSQTEEVFTQSPSRHDNSSLDDLGSIYASPKGVNATLYDDDYKSQVEGFVDINQLFDFDHINNPKSSVLRTSSRHHQMLAKFDNYVLDKRVKYDINYVVNYSNLSIDNFLFSNNLNKIHEPRTFAEAANDPRCGLRL</sequence>
<proteinExistence type="predicted"/>
<dbReference type="AlphaFoldDB" id="A0A699KHE6"/>
<accession>A0A699KHE6</accession>
<feature type="region of interest" description="Disordered" evidence="1">
    <location>
        <begin position="24"/>
        <end position="84"/>
    </location>
</feature>
<protein>
    <submittedName>
        <fullName evidence="2">Ribonuclease H-like domain-containing protein</fullName>
    </submittedName>
</protein>
<feature type="compositionally biased region" description="Basic and acidic residues" evidence="1">
    <location>
        <begin position="24"/>
        <end position="44"/>
    </location>
</feature>
<dbReference type="EMBL" id="BKCJ010518944">
    <property type="protein sequence ID" value="GFA94318.1"/>
    <property type="molecule type" value="Genomic_DNA"/>
</dbReference>
<evidence type="ECO:0000256" key="1">
    <source>
        <dbReference type="SAM" id="MobiDB-lite"/>
    </source>
</evidence>
<feature type="compositionally biased region" description="Low complexity" evidence="1">
    <location>
        <begin position="55"/>
        <end position="66"/>
    </location>
</feature>
<feature type="non-terminal residue" evidence="2">
    <location>
        <position position="1"/>
    </location>
</feature>
<comment type="caution">
    <text evidence="2">The sequence shown here is derived from an EMBL/GenBank/DDBJ whole genome shotgun (WGS) entry which is preliminary data.</text>
</comment>
<name>A0A699KHE6_TANCI</name>
<evidence type="ECO:0000313" key="2">
    <source>
        <dbReference type="EMBL" id="GFA94318.1"/>
    </source>
</evidence>